<dbReference type="GO" id="GO:0016020">
    <property type="term" value="C:membrane"/>
    <property type="evidence" value="ECO:0007669"/>
    <property type="project" value="UniProtKB-SubCell"/>
</dbReference>
<dbReference type="InterPro" id="IPR000014">
    <property type="entry name" value="PAS"/>
</dbReference>
<dbReference type="InterPro" id="IPR013656">
    <property type="entry name" value="PAS_4"/>
</dbReference>
<evidence type="ECO:0000256" key="3">
    <source>
        <dbReference type="ARBA" id="ARBA00029447"/>
    </source>
</evidence>
<dbReference type="InterPro" id="IPR051310">
    <property type="entry name" value="MCP_chemotaxis"/>
</dbReference>
<comment type="caution">
    <text evidence="8">The sequence shown here is derived from an EMBL/GenBank/DDBJ whole genome shotgun (WGS) entry which is preliminary data.</text>
</comment>
<dbReference type="Gene3D" id="3.30.450.20">
    <property type="entry name" value="PAS domain"/>
    <property type="match status" value="2"/>
</dbReference>
<dbReference type="GO" id="GO:0006935">
    <property type="term" value="P:chemotaxis"/>
    <property type="evidence" value="ECO:0007669"/>
    <property type="project" value="UniProtKB-KW"/>
</dbReference>
<dbReference type="SMART" id="SM00091">
    <property type="entry name" value="PAS"/>
    <property type="match status" value="2"/>
</dbReference>
<dbReference type="InterPro" id="IPR000700">
    <property type="entry name" value="PAS-assoc_C"/>
</dbReference>
<dbReference type="SMART" id="SM00283">
    <property type="entry name" value="MA"/>
    <property type="match status" value="1"/>
</dbReference>
<accession>A0A2W7PPR2</accession>
<dbReference type="Gene3D" id="1.10.287.950">
    <property type="entry name" value="Methyl-accepting chemotaxis protein"/>
    <property type="match status" value="1"/>
</dbReference>
<dbReference type="NCBIfam" id="TIGR00229">
    <property type="entry name" value="sensory_box"/>
    <property type="match status" value="2"/>
</dbReference>
<feature type="domain" description="Methyl-accepting transducer" evidence="6">
    <location>
        <begin position="306"/>
        <end position="535"/>
    </location>
</feature>
<dbReference type="PRINTS" id="PR00260">
    <property type="entry name" value="CHEMTRNSDUCR"/>
</dbReference>
<dbReference type="CDD" id="cd00130">
    <property type="entry name" value="PAS"/>
    <property type="match status" value="2"/>
</dbReference>
<dbReference type="Pfam" id="PF08448">
    <property type="entry name" value="PAS_4"/>
    <property type="match status" value="1"/>
</dbReference>
<comment type="similarity">
    <text evidence="3">Belongs to the methyl-accepting chemotaxis (MCP) protein family.</text>
</comment>
<dbReference type="RefSeq" id="WP_111538948.1">
    <property type="nucleotide sequence ID" value="NZ_QKZL01000032.1"/>
</dbReference>
<comment type="subcellular location">
    <subcellularLocation>
        <location evidence="1">Membrane</location>
    </subcellularLocation>
</comment>
<feature type="region of interest" description="Disordered" evidence="5">
    <location>
        <begin position="562"/>
        <end position="590"/>
    </location>
</feature>
<dbReference type="PROSITE" id="PS50111">
    <property type="entry name" value="CHEMOTAXIS_TRANSDUC_2"/>
    <property type="match status" value="1"/>
</dbReference>
<organism evidence="8 9">
    <name type="scientific">Palleronia aestuarii</name>
    <dbReference type="NCBI Taxonomy" id="568105"/>
    <lineage>
        <taxon>Bacteria</taxon>
        <taxon>Pseudomonadati</taxon>
        <taxon>Pseudomonadota</taxon>
        <taxon>Alphaproteobacteria</taxon>
        <taxon>Rhodobacterales</taxon>
        <taxon>Roseobacteraceae</taxon>
        <taxon>Palleronia</taxon>
    </lineage>
</organism>
<keyword evidence="4" id="KW-0807">Transducer</keyword>
<feature type="domain" description="PAC" evidence="7">
    <location>
        <begin position="209"/>
        <end position="260"/>
    </location>
</feature>
<keyword evidence="2" id="KW-0145">Chemotaxis</keyword>
<proteinExistence type="inferred from homology"/>
<dbReference type="CDD" id="cd11386">
    <property type="entry name" value="MCP_signal"/>
    <property type="match status" value="1"/>
</dbReference>
<evidence type="ECO:0000313" key="9">
    <source>
        <dbReference type="Proteomes" id="UP000248916"/>
    </source>
</evidence>
<evidence type="ECO:0000313" key="8">
    <source>
        <dbReference type="EMBL" id="PZX11359.1"/>
    </source>
</evidence>
<gene>
    <name evidence="8" type="ORF">LX81_03950</name>
</gene>
<dbReference type="AlphaFoldDB" id="A0A2W7PPR2"/>
<dbReference type="EMBL" id="QKZL01000032">
    <property type="protein sequence ID" value="PZX11359.1"/>
    <property type="molecule type" value="Genomic_DNA"/>
</dbReference>
<evidence type="ECO:0000256" key="1">
    <source>
        <dbReference type="ARBA" id="ARBA00004370"/>
    </source>
</evidence>
<dbReference type="PANTHER" id="PTHR43531:SF11">
    <property type="entry name" value="METHYL-ACCEPTING CHEMOTAXIS PROTEIN 3"/>
    <property type="match status" value="1"/>
</dbReference>
<dbReference type="InterPro" id="IPR001610">
    <property type="entry name" value="PAC"/>
</dbReference>
<dbReference type="OrthoDB" id="9765776at2"/>
<evidence type="ECO:0000256" key="5">
    <source>
        <dbReference type="SAM" id="MobiDB-lite"/>
    </source>
</evidence>
<dbReference type="SMART" id="SM00086">
    <property type="entry name" value="PAC"/>
    <property type="match status" value="2"/>
</dbReference>
<dbReference type="InterPro" id="IPR035965">
    <property type="entry name" value="PAS-like_dom_sf"/>
</dbReference>
<dbReference type="InterPro" id="IPR013655">
    <property type="entry name" value="PAS_fold_3"/>
</dbReference>
<dbReference type="GO" id="GO:0004888">
    <property type="term" value="F:transmembrane signaling receptor activity"/>
    <property type="evidence" value="ECO:0007669"/>
    <property type="project" value="InterPro"/>
</dbReference>
<dbReference type="PROSITE" id="PS50113">
    <property type="entry name" value="PAC"/>
    <property type="match status" value="1"/>
</dbReference>
<reference evidence="8 9" key="1">
    <citation type="submission" date="2018-06" db="EMBL/GenBank/DDBJ databases">
        <title>Genomic Encyclopedia of Archaeal and Bacterial Type Strains, Phase II (KMG-II): from individual species to whole genera.</title>
        <authorList>
            <person name="Goeker M."/>
        </authorList>
    </citation>
    <scope>NUCLEOTIDE SEQUENCE [LARGE SCALE GENOMIC DNA]</scope>
    <source>
        <strain evidence="8 9">DSM 22009</strain>
    </source>
</reference>
<dbReference type="InterPro" id="IPR004089">
    <property type="entry name" value="MCPsignal_dom"/>
</dbReference>
<evidence type="ECO:0000259" key="6">
    <source>
        <dbReference type="PROSITE" id="PS50111"/>
    </source>
</evidence>
<dbReference type="FunFam" id="1.10.287.950:FF:000001">
    <property type="entry name" value="Methyl-accepting chemotaxis sensory transducer"/>
    <property type="match status" value="1"/>
</dbReference>
<dbReference type="SUPFAM" id="SSF58104">
    <property type="entry name" value="Methyl-accepting chemotaxis protein (MCP) signaling domain"/>
    <property type="match status" value="1"/>
</dbReference>
<evidence type="ECO:0000256" key="2">
    <source>
        <dbReference type="ARBA" id="ARBA00022500"/>
    </source>
</evidence>
<dbReference type="InterPro" id="IPR004090">
    <property type="entry name" value="Chemotax_Me-accpt_rcpt"/>
</dbReference>
<name>A0A2W7PPR2_9RHOB</name>
<protein>
    <submittedName>
        <fullName evidence="8">Methyl-accepting chemotaxis protein</fullName>
    </submittedName>
</protein>
<dbReference type="Proteomes" id="UP000248916">
    <property type="component" value="Unassembled WGS sequence"/>
</dbReference>
<dbReference type="GO" id="GO:0007165">
    <property type="term" value="P:signal transduction"/>
    <property type="evidence" value="ECO:0007669"/>
    <property type="project" value="UniProtKB-KW"/>
</dbReference>
<evidence type="ECO:0000259" key="7">
    <source>
        <dbReference type="PROSITE" id="PS50113"/>
    </source>
</evidence>
<dbReference type="Pfam" id="PF08447">
    <property type="entry name" value="PAS_3"/>
    <property type="match status" value="1"/>
</dbReference>
<dbReference type="Pfam" id="PF00015">
    <property type="entry name" value="MCPsignal"/>
    <property type="match status" value="1"/>
</dbReference>
<dbReference type="SUPFAM" id="SSF55785">
    <property type="entry name" value="PYP-like sensor domain (PAS domain)"/>
    <property type="match status" value="2"/>
</dbReference>
<sequence>MSWLHADWGRKVIEEREDQVSELDRAIDAHHAVIWFKIDGTILEANERFLSLFGYKANDLSDCSHGNLVLPEEAKGAEYAAFWRELSKGIPQRGVFGRLAKDGSRIWIEASYLPVIDAGTTVTRILLLASEISEAGIVRAEAVSQFEALSSSQAFIEFDLSGAILTANEKFLNLAGCSLTDLTGRHHSHLAVAEETPHFWDRLAKGEILSGEFECRKADGPIRMQVSYMPVRDADGIHYKVIALATDITEDVKAVASLSEGLRALADGDLRIRIPDTVGAKFAALREAIEETALCVGRLVADIHEAADRIAEETDVIASSVQNLSKRNEQQAARVEETSAAMTQMDSTIQSNAENTQAATSRAAEAVGVAENGHGIVREAITSMKEIEESAKNIRQVNEMIDAIAFQTNLLALNAGVEAARAGEAGRGFAVVASEVRALAQRATDAARDINELVQKSHDAVTHGSDLVSRSGEALAEIVTSVSAFADNMRDVSNATSEQAQGISSVRQAIADIDITTQRNAAIAEESAAAATQLAQRGTRLRELVGGFKGGNVHTFPLKAEESEDQGGNVSLFGPRQDSPAAAAGGWTDF</sequence>
<keyword evidence="9" id="KW-1185">Reference proteome</keyword>
<evidence type="ECO:0000256" key="4">
    <source>
        <dbReference type="PROSITE-ProRule" id="PRU00284"/>
    </source>
</evidence>
<dbReference type="PANTHER" id="PTHR43531">
    <property type="entry name" value="PROTEIN ICFG"/>
    <property type="match status" value="1"/>
</dbReference>